<sequence length="170" mass="19939">MTNMCGPGQTKRKMLWAAVQSIILYAAPLWTQVLNVASYREQLVRVQRQMAIRICRSYRTVSNEAVVVVAGTIPLYLLVAERLRIDNSDRTAETKKNERTRTLNRWQCEWNTANKGRWELWRRNMVGVTETEITGENVMDVMIRSKDDWNAVVSFMTRVITKKEQDERRE</sequence>
<comment type="caution">
    <text evidence="1">The sequence shown here is derived from an EMBL/GenBank/DDBJ whole genome shotgun (WGS) entry which is preliminary data.</text>
</comment>
<proteinExistence type="predicted"/>
<accession>A0AAV8VQB6</accession>
<protein>
    <submittedName>
        <fullName evidence="1">Uncharacterized protein</fullName>
    </submittedName>
</protein>
<keyword evidence="2" id="KW-1185">Reference proteome</keyword>
<gene>
    <name evidence="1" type="ORF">NQ315_014686</name>
</gene>
<organism evidence="1 2">
    <name type="scientific">Exocentrus adspersus</name>
    <dbReference type="NCBI Taxonomy" id="1586481"/>
    <lineage>
        <taxon>Eukaryota</taxon>
        <taxon>Metazoa</taxon>
        <taxon>Ecdysozoa</taxon>
        <taxon>Arthropoda</taxon>
        <taxon>Hexapoda</taxon>
        <taxon>Insecta</taxon>
        <taxon>Pterygota</taxon>
        <taxon>Neoptera</taxon>
        <taxon>Endopterygota</taxon>
        <taxon>Coleoptera</taxon>
        <taxon>Polyphaga</taxon>
        <taxon>Cucujiformia</taxon>
        <taxon>Chrysomeloidea</taxon>
        <taxon>Cerambycidae</taxon>
        <taxon>Lamiinae</taxon>
        <taxon>Acanthocinini</taxon>
        <taxon>Exocentrus</taxon>
    </lineage>
</organism>
<name>A0AAV8VQB6_9CUCU</name>
<dbReference type="Proteomes" id="UP001159042">
    <property type="component" value="Unassembled WGS sequence"/>
</dbReference>
<evidence type="ECO:0000313" key="2">
    <source>
        <dbReference type="Proteomes" id="UP001159042"/>
    </source>
</evidence>
<dbReference type="AlphaFoldDB" id="A0AAV8VQB6"/>
<evidence type="ECO:0000313" key="1">
    <source>
        <dbReference type="EMBL" id="KAJ8916468.1"/>
    </source>
</evidence>
<dbReference type="EMBL" id="JANEYG010000042">
    <property type="protein sequence ID" value="KAJ8916468.1"/>
    <property type="molecule type" value="Genomic_DNA"/>
</dbReference>
<reference evidence="1 2" key="1">
    <citation type="journal article" date="2023" name="Insect Mol. Biol.">
        <title>Genome sequencing provides insights into the evolution of gene families encoding plant cell wall-degrading enzymes in longhorned beetles.</title>
        <authorList>
            <person name="Shin N.R."/>
            <person name="Okamura Y."/>
            <person name="Kirsch R."/>
            <person name="Pauchet Y."/>
        </authorList>
    </citation>
    <scope>NUCLEOTIDE SEQUENCE [LARGE SCALE GENOMIC DNA]</scope>
    <source>
        <strain evidence="1">EAD_L_NR</strain>
    </source>
</reference>